<dbReference type="Pfam" id="PF04542">
    <property type="entry name" value="Sigma70_r2"/>
    <property type="match status" value="1"/>
</dbReference>
<dbReference type="InterPro" id="IPR039425">
    <property type="entry name" value="RNA_pol_sigma-70-like"/>
</dbReference>
<dbReference type="InterPro" id="IPR007627">
    <property type="entry name" value="RNA_pol_sigma70_r2"/>
</dbReference>
<reference evidence="8" key="1">
    <citation type="journal article" date="2019" name="Int. J. Syst. Evol. Microbiol.">
        <title>The Global Catalogue of Microorganisms (GCM) 10K type strain sequencing project: providing services to taxonomists for standard genome sequencing and annotation.</title>
        <authorList>
            <consortium name="The Broad Institute Genomics Platform"/>
            <consortium name="The Broad Institute Genome Sequencing Center for Infectious Disease"/>
            <person name="Wu L."/>
            <person name="Ma J."/>
        </authorList>
    </citation>
    <scope>NUCLEOTIDE SEQUENCE [LARGE SCALE GENOMIC DNA]</scope>
    <source>
        <strain evidence="8">CECT 8551</strain>
    </source>
</reference>
<evidence type="ECO:0000259" key="5">
    <source>
        <dbReference type="Pfam" id="PF04542"/>
    </source>
</evidence>
<organism evidence="7 8">
    <name type="scientific">Belliella kenyensis</name>
    <dbReference type="NCBI Taxonomy" id="1472724"/>
    <lineage>
        <taxon>Bacteria</taxon>
        <taxon>Pseudomonadati</taxon>
        <taxon>Bacteroidota</taxon>
        <taxon>Cytophagia</taxon>
        <taxon>Cytophagales</taxon>
        <taxon>Cyclobacteriaceae</taxon>
        <taxon>Belliella</taxon>
    </lineage>
</organism>
<dbReference type="NCBIfam" id="TIGR02985">
    <property type="entry name" value="Sig70_bacteroi1"/>
    <property type="match status" value="1"/>
</dbReference>
<dbReference type="InterPro" id="IPR014284">
    <property type="entry name" value="RNA_pol_sigma-70_dom"/>
</dbReference>
<dbReference type="Gene3D" id="1.10.10.10">
    <property type="entry name" value="Winged helix-like DNA-binding domain superfamily/Winged helix DNA-binding domain"/>
    <property type="match status" value="1"/>
</dbReference>
<comment type="similarity">
    <text evidence="1">Belongs to the sigma-70 factor family. ECF subfamily.</text>
</comment>
<name>A0ABV8EJ98_9BACT</name>
<dbReference type="NCBIfam" id="TIGR02937">
    <property type="entry name" value="sigma70-ECF"/>
    <property type="match status" value="1"/>
</dbReference>
<gene>
    <name evidence="7" type="ORF">ACFOUP_01940</name>
</gene>
<dbReference type="InterPro" id="IPR013324">
    <property type="entry name" value="RNA_pol_sigma_r3/r4-like"/>
</dbReference>
<dbReference type="PANTHER" id="PTHR43133">
    <property type="entry name" value="RNA POLYMERASE ECF-TYPE SIGMA FACTO"/>
    <property type="match status" value="1"/>
</dbReference>
<evidence type="ECO:0000313" key="8">
    <source>
        <dbReference type="Proteomes" id="UP001595766"/>
    </source>
</evidence>
<dbReference type="InterPro" id="IPR036388">
    <property type="entry name" value="WH-like_DNA-bd_sf"/>
</dbReference>
<dbReference type="Gene3D" id="1.10.1740.10">
    <property type="match status" value="1"/>
</dbReference>
<evidence type="ECO:0000256" key="1">
    <source>
        <dbReference type="ARBA" id="ARBA00010641"/>
    </source>
</evidence>
<protein>
    <submittedName>
        <fullName evidence="7">RNA polymerase sigma factor</fullName>
    </submittedName>
</protein>
<comment type="caution">
    <text evidence="7">The sequence shown here is derived from an EMBL/GenBank/DDBJ whole genome shotgun (WGS) entry which is preliminary data.</text>
</comment>
<dbReference type="InterPro" id="IPR014327">
    <property type="entry name" value="RNA_pol_sigma70_bacteroid"/>
</dbReference>
<evidence type="ECO:0000256" key="2">
    <source>
        <dbReference type="ARBA" id="ARBA00023015"/>
    </source>
</evidence>
<dbReference type="SUPFAM" id="SSF88946">
    <property type="entry name" value="Sigma2 domain of RNA polymerase sigma factors"/>
    <property type="match status" value="1"/>
</dbReference>
<keyword evidence="8" id="KW-1185">Reference proteome</keyword>
<keyword evidence="3" id="KW-0731">Sigma factor</keyword>
<sequence length="185" mass="21738">MTKNEILNNLNRGDQKAFKMLFDMMFYGLFGYAYKFVKSKEIAEELVEDVMVIMWEKQGQFDEYDRLKAYLFGVLRNKALDYLKSNSKMMFSEIDNHEIADEGPAVIEEELHVLIYHALDSLPAKCRQVFELSCIEGLKYSEISERMGISINTVKSQRSRAIKLTRSFLDEYMLALYLSFYMHNL</sequence>
<feature type="domain" description="RNA polymerase sigma-70 region 2" evidence="5">
    <location>
        <begin position="29"/>
        <end position="87"/>
    </location>
</feature>
<feature type="domain" description="RNA polymerase sigma factor 70 region 4 type 2" evidence="6">
    <location>
        <begin position="114"/>
        <end position="163"/>
    </location>
</feature>
<dbReference type="PANTHER" id="PTHR43133:SF46">
    <property type="entry name" value="RNA POLYMERASE SIGMA-70 FACTOR ECF SUBFAMILY"/>
    <property type="match status" value="1"/>
</dbReference>
<dbReference type="RefSeq" id="WP_241292375.1">
    <property type="nucleotide sequence ID" value="NZ_JAKZGR010000003.1"/>
</dbReference>
<evidence type="ECO:0000313" key="7">
    <source>
        <dbReference type="EMBL" id="MFC3975127.1"/>
    </source>
</evidence>
<dbReference type="CDD" id="cd06171">
    <property type="entry name" value="Sigma70_r4"/>
    <property type="match status" value="1"/>
</dbReference>
<proteinExistence type="inferred from homology"/>
<dbReference type="Proteomes" id="UP001595766">
    <property type="component" value="Unassembled WGS sequence"/>
</dbReference>
<dbReference type="SUPFAM" id="SSF88659">
    <property type="entry name" value="Sigma3 and sigma4 domains of RNA polymerase sigma factors"/>
    <property type="match status" value="1"/>
</dbReference>
<keyword evidence="2" id="KW-0805">Transcription regulation</keyword>
<dbReference type="InterPro" id="IPR013249">
    <property type="entry name" value="RNA_pol_sigma70_r4_t2"/>
</dbReference>
<evidence type="ECO:0000259" key="6">
    <source>
        <dbReference type="Pfam" id="PF08281"/>
    </source>
</evidence>
<dbReference type="InterPro" id="IPR013325">
    <property type="entry name" value="RNA_pol_sigma_r2"/>
</dbReference>
<keyword evidence="4" id="KW-0804">Transcription</keyword>
<evidence type="ECO:0000256" key="3">
    <source>
        <dbReference type="ARBA" id="ARBA00023082"/>
    </source>
</evidence>
<accession>A0ABV8EJ98</accession>
<evidence type="ECO:0000256" key="4">
    <source>
        <dbReference type="ARBA" id="ARBA00023163"/>
    </source>
</evidence>
<dbReference type="EMBL" id="JBHSAV010000003">
    <property type="protein sequence ID" value="MFC3975127.1"/>
    <property type="molecule type" value="Genomic_DNA"/>
</dbReference>
<dbReference type="Pfam" id="PF08281">
    <property type="entry name" value="Sigma70_r4_2"/>
    <property type="match status" value="1"/>
</dbReference>